<evidence type="ECO:0000313" key="3">
    <source>
        <dbReference type="Proteomes" id="UP000309673"/>
    </source>
</evidence>
<dbReference type="EMBL" id="SUPK01000005">
    <property type="protein sequence ID" value="TJY41812.1"/>
    <property type="molecule type" value="Genomic_DNA"/>
</dbReference>
<protein>
    <submittedName>
        <fullName evidence="2">Uncharacterized protein</fullName>
    </submittedName>
</protein>
<dbReference type="AlphaFoldDB" id="A0A4U0FES2"/>
<keyword evidence="1" id="KW-0472">Membrane</keyword>
<feature type="transmembrane region" description="Helical" evidence="1">
    <location>
        <begin position="29"/>
        <end position="48"/>
    </location>
</feature>
<keyword evidence="1" id="KW-0812">Transmembrane</keyword>
<dbReference type="Proteomes" id="UP000309673">
    <property type="component" value="Unassembled WGS sequence"/>
</dbReference>
<proteinExistence type="predicted"/>
<organism evidence="2 3">
    <name type="scientific">Cohnella pontilimi</name>
    <dbReference type="NCBI Taxonomy" id="2564100"/>
    <lineage>
        <taxon>Bacteria</taxon>
        <taxon>Bacillati</taxon>
        <taxon>Bacillota</taxon>
        <taxon>Bacilli</taxon>
        <taxon>Bacillales</taxon>
        <taxon>Paenibacillaceae</taxon>
        <taxon>Cohnella</taxon>
    </lineage>
</organism>
<evidence type="ECO:0000256" key="1">
    <source>
        <dbReference type="SAM" id="Phobius"/>
    </source>
</evidence>
<name>A0A4U0FES2_9BACL</name>
<sequence length="75" mass="8538">MIGIAAIFLLIGYMEWAYLRRERKSKRTVRIVIGLDVMLIICSEAVYFTRNADVTAGMILNALFTPIQRLLFVGT</sequence>
<evidence type="ECO:0000313" key="2">
    <source>
        <dbReference type="EMBL" id="TJY41812.1"/>
    </source>
</evidence>
<dbReference type="OrthoDB" id="2646397at2"/>
<dbReference type="RefSeq" id="WP_136777947.1">
    <property type="nucleotide sequence ID" value="NZ_SUPK01000005.1"/>
</dbReference>
<keyword evidence="1" id="KW-1133">Transmembrane helix</keyword>
<keyword evidence="3" id="KW-1185">Reference proteome</keyword>
<accession>A0A4U0FES2</accession>
<comment type="caution">
    <text evidence="2">The sequence shown here is derived from an EMBL/GenBank/DDBJ whole genome shotgun (WGS) entry which is preliminary data.</text>
</comment>
<gene>
    <name evidence="2" type="ORF">E5161_11450</name>
</gene>
<reference evidence="2 3" key="1">
    <citation type="submission" date="2019-04" db="EMBL/GenBank/DDBJ databases">
        <title>Cohnella sp. nov., isolated from soil.</title>
        <authorList>
            <person name="Kim W."/>
        </authorList>
    </citation>
    <scope>NUCLEOTIDE SEQUENCE [LARGE SCALE GENOMIC DNA]</scope>
    <source>
        <strain evidence="2 3">CAU 1483</strain>
    </source>
</reference>